<keyword evidence="4" id="KW-1185">Reference proteome</keyword>
<organism evidence="3 4">
    <name type="scientific">Phascolomyces articulosus</name>
    <dbReference type="NCBI Taxonomy" id="60185"/>
    <lineage>
        <taxon>Eukaryota</taxon>
        <taxon>Fungi</taxon>
        <taxon>Fungi incertae sedis</taxon>
        <taxon>Mucoromycota</taxon>
        <taxon>Mucoromycotina</taxon>
        <taxon>Mucoromycetes</taxon>
        <taxon>Mucorales</taxon>
        <taxon>Lichtheimiaceae</taxon>
        <taxon>Phascolomyces</taxon>
    </lineage>
</organism>
<dbReference type="GO" id="GO:0031966">
    <property type="term" value="C:mitochondrial membrane"/>
    <property type="evidence" value="ECO:0007669"/>
    <property type="project" value="TreeGrafter"/>
</dbReference>
<evidence type="ECO:0000256" key="2">
    <source>
        <dbReference type="SAM" id="SignalP"/>
    </source>
</evidence>
<gene>
    <name evidence="3" type="ORF">BDA99DRAFT_575052</name>
</gene>
<dbReference type="PANTHER" id="PTHR13281:SF0">
    <property type="entry name" value="TRANSMEMBRANE PROTEIN 70, MITOCHONDRIAL"/>
    <property type="match status" value="1"/>
</dbReference>
<dbReference type="InterPro" id="IPR009724">
    <property type="entry name" value="TMEM70"/>
</dbReference>
<feature type="region of interest" description="Disordered" evidence="1">
    <location>
        <begin position="140"/>
        <end position="162"/>
    </location>
</feature>
<dbReference type="AlphaFoldDB" id="A0AAD5JSP7"/>
<name>A0AAD5JSP7_9FUNG</name>
<comment type="caution">
    <text evidence="3">The sequence shown here is derived from an EMBL/GenBank/DDBJ whole genome shotgun (WGS) entry which is preliminary data.</text>
</comment>
<dbReference type="Proteomes" id="UP001209540">
    <property type="component" value="Unassembled WGS sequence"/>
</dbReference>
<reference evidence="3" key="2">
    <citation type="submission" date="2023-02" db="EMBL/GenBank/DDBJ databases">
        <authorList>
            <consortium name="DOE Joint Genome Institute"/>
            <person name="Mondo S.J."/>
            <person name="Chang Y."/>
            <person name="Wang Y."/>
            <person name="Ahrendt S."/>
            <person name="Andreopoulos W."/>
            <person name="Barry K."/>
            <person name="Beard J."/>
            <person name="Benny G.L."/>
            <person name="Blankenship S."/>
            <person name="Bonito G."/>
            <person name="Cuomo C."/>
            <person name="Desiro A."/>
            <person name="Gervers K.A."/>
            <person name="Hundley H."/>
            <person name="Kuo A."/>
            <person name="LaButti K."/>
            <person name="Lang B.F."/>
            <person name="Lipzen A."/>
            <person name="O'Donnell K."/>
            <person name="Pangilinan J."/>
            <person name="Reynolds N."/>
            <person name="Sandor L."/>
            <person name="Smith M.W."/>
            <person name="Tsang A."/>
            <person name="Grigoriev I.V."/>
            <person name="Stajich J.E."/>
            <person name="Spatafora J.W."/>
        </authorList>
    </citation>
    <scope>NUCLEOTIDE SEQUENCE</scope>
    <source>
        <strain evidence="3">RSA 2281</strain>
    </source>
</reference>
<protein>
    <submittedName>
        <fullName evidence="3">Uncharacterized protein</fullName>
    </submittedName>
</protein>
<sequence length="254" mass="28210">MILLTLGLINVMMRSLLFIRPRLIQCRSLQWTRVYTTETTKAATVNTHNTTNSENKRLIYATPNAALVKLAKVFSLSTLGISSVSAPAVIYFWESPAIQASGISPNLFLGALLASVCSTGALHYILSPFISTIALHNNPRSSTSSSSTSSHTSPTNKGLTPNSIVTLETRDLLARQRLTTLAIRDLEPAHGLFQTWRVKTQVMKQQYAQEQRDGTPPSIRQTRFWLDRRGAGDQEAMVSMLRIIQGNQQKQRII</sequence>
<evidence type="ECO:0000313" key="3">
    <source>
        <dbReference type="EMBL" id="KAI9251887.1"/>
    </source>
</evidence>
<feature type="chain" id="PRO_5042110420" evidence="2">
    <location>
        <begin position="27"/>
        <end position="254"/>
    </location>
</feature>
<proteinExistence type="predicted"/>
<feature type="compositionally biased region" description="Low complexity" evidence="1">
    <location>
        <begin position="141"/>
        <end position="153"/>
    </location>
</feature>
<dbReference type="EMBL" id="JAIXMP010000029">
    <property type="protein sequence ID" value="KAI9251887.1"/>
    <property type="molecule type" value="Genomic_DNA"/>
</dbReference>
<accession>A0AAD5JSP7</accession>
<evidence type="ECO:0000313" key="4">
    <source>
        <dbReference type="Proteomes" id="UP001209540"/>
    </source>
</evidence>
<reference evidence="3" key="1">
    <citation type="journal article" date="2022" name="IScience">
        <title>Evolution of zygomycete secretomes and the origins of terrestrial fungal ecologies.</title>
        <authorList>
            <person name="Chang Y."/>
            <person name="Wang Y."/>
            <person name="Mondo S."/>
            <person name="Ahrendt S."/>
            <person name="Andreopoulos W."/>
            <person name="Barry K."/>
            <person name="Beard J."/>
            <person name="Benny G.L."/>
            <person name="Blankenship S."/>
            <person name="Bonito G."/>
            <person name="Cuomo C."/>
            <person name="Desiro A."/>
            <person name="Gervers K.A."/>
            <person name="Hundley H."/>
            <person name="Kuo A."/>
            <person name="LaButti K."/>
            <person name="Lang B.F."/>
            <person name="Lipzen A."/>
            <person name="O'Donnell K."/>
            <person name="Pangilinan J."/>
            <person name="Reynolds N."/>
            <person name="Sandor L."/>
            <person name="Smith M.E."/>
            <person name="Tsang A."/>
            <person name="Grigoriev I.V."/>
            <person name="Stajich J.E."/>
            <person name="Spatafora J.W."/>
        </authorList>
    </citation>
    <scope>NUCLEOTIDE SEQUENCE</scope>
    <source>
        <strain evidence="3">RSA 2281</strain>
    </source>
</reference>
<feature type="signal peptide" evidence="2">
    <location>
        <begin position="1"/>
        <end position="26"/>
    </location>
</feature>
<dbReference type="PANTHER" id="PTHR13281">
    <property type="entry name" value="TRANSMEMBRANE PROTEIN 70, MITOCHONDRIAL"/>
    <property type="match status" value="1"/>
</dbReference>
<dbReference type="GO" id="GO:0033615">
    <property type="term" value="P:mitochondrial proton-transporting ATP synthase complex assembly"/>
    <property type="evidence" value="ECO:0007669"/>
    <property type="project" value="TreeGrafter"/>
</dbReference>
<keyword evidence="2" id="KW-0732">Signal</keyword>
<evidence type="ECO:0000256" key="1">
    <source>
        <dbReference type="SAM" id="MobiDB-lite"/>
    </source>
</evidence>